<sequence length="92" mass="10533">MAICIEFKLIKVSGTLATYQYGECLREMDGLFEVDVYKLITGEIPGDTPMSEVVRLLPSATKSEFMAYRAFRKIRNYYVEHGEYPVQGGYYA</sequence>
<accession>A0A7X3FJA7</accession>
<comment type="caution">
    <text evidence="1">The sequence shown here is derived from an EMBL/GenBank/DDBJ whole genome shotgun (WGS) entry which is preliminary data.</text>
</comment>
<dbReference type="EMBL" id="RHLK01000008">
    <property type="protein sequence ID" value="MVP00778.1"/>
    <property type="molecule type" value="Genomic_DNA"/>
</dbReference>
<proteinExistence type="predicted"/>
<organism evidence="1 2">
    <name type="scientific">Paenibacillus lutrae</name>
    <dbReference type="NCBI Taxonomy" id="2078573"/>
    <lineage>
        <taxon>Bacteria</taxon>
        <taxon>Bacillati</taxon>
        <taxon>Bacillota</taxon>
        <taxon>Bacilli</taxon>
        <taxon>Bacillales</taxon>
        <taxon>Paenibacillaceae</taxon>
        <taxon>Paenibacillus</taxon>
    </lineage>
</organism>
<reference evidence="1 2" key="1">
    <citation type="journal article" date="2019" name="Microorganisms">
        <title>Paenibacillus lutrae sp. nov., A Chitinolytic Species Isolated from A River Otter in Castril Natural Park, Granada, Spain.</title>
        <authorList>
            <person name="Rodriguez M."/>
            <person name="Reina J.C."/>
            <person name="Bejar V."/>
            <person name="Llamas I."/>
        </authorList>
    </citation>
    <scope>NUCLEOTIDE SEQUENCE [LARGE SCALE GENOMIC DNA]</scope>
    <source>
        <strain evidence="1 2">N10</strain>
    </source>
</reference>
<dbReference type="OrthoDB" id="2641233at2"/>
<evidence type="ECO:0000313" key="1">
    <source>
        <dbReference type="EMBL" id="MVP00778.1"/>
    </source>
</evidence>
<gene>
    <name evidence="1" type="ORF">EDM21_14805</name>
</gene>
<dbReference type="RefSeq" id="WP_157336591.1">
    <property type="nucleotide sequence ID" value="NZ_RHLK01000008.1"/>
</dbReference>
<keyword evidence="2" id="KW-1185">Reference proteome</keyword>
<dbReference type="Proteomes" id="UP000490800">
    <property type="component" value="Unassembled WGS sequence"/>
</dbReference>
<dbReference type="AlphaFoldDB" id="A0A7X3FJA7"/>
<name>A0A7X3FJA7_9BACL</name>
<protein>
    <submittedName>
        <fullName evidence="1">Uncharacterized protein</fullName>
    </submittedName>
</protein>
<evidence type="ECO:0000313" key="2">
    <source>
        <dbReference type="Proteomes" id="UP000490800"/>
    </source>
</evidence>